<evidence type="ECO:0000256" key="2">
    <source>
        <dbReference type="SAM" id="SignalP"/>
    </source>
</evidence>
<evidence type="ECO:0000259" key="3">
    <source>
        <dbReference type="Pfam" id="PF03413"/>
    </source>
</evidence>
<organism evidence="4 5">
    <name type="scientific">Streptomyces kaempferi</name>
    <dbReference type="NCBI Taxonomy" id="333725"/>
    <lineage>
        <taxon>Bacteria</taxon>
        <taxon>Bacillati</taxon>
        <taxon>Actinomycetota</taxon>
        <taxon>Actinomycetes</taxon>
        <taxon>Kitasatosporales</taxon>
        <taxon>Streptomycetaceae</taxon>
        <taxon>Streptomyces</taxon>
    </lineage>
</organism>
<keyword evidence="5" id="KW-1185">Reference proteome</keyword>
<dbReference type="Pfam" id="PF03413">
    <property type="entry name" value="PepSY"/>
    <property type="match status" value="1"/>
</dbReference>
<comment type="caution">
    <text evidence="4">The sequence shown here is derived from an EMBL/GenBank/DDBJ whole genome shotgun (WGS) entry which is preliminary data.</text>
</comment>
<accession>A0ABW3XIJ5</accession>
<feature type="domain" description="PepSY" evidence="3">
    <location>
        <begin position="115"/>
        <end position="171"/>
    </location>
</feature>
<protein>
    <submittedName>
        <fullName evidence="4">PepSY domain-containing protein</fullName>
    </submittedName>
</protein>
<sequence length="184" mass="19160">MKRNIVIAAVAAAALIGGGTATALAVTDDSTAAVPGSSSRTADDDRADHVRHGDDTRADDRTRTDGRTGTDDRTRTDGPTRTDDHPHPDDRTRTGHHTAGSDDHDDAARLRSARVTAAEALTTALRHTPGTAASAGLDDDRATPTWEIGILATGGTWYEVRVDAGTGKVVSARTEPAHRGGHDG</sequence>
<evidence type="ECO:0000256" key="1">
    <source>
        <dbReference type="SAM" id="MobiDB-lite"/>
    </source>
</evidence>
<evidence type="ECO:0000313" key="5">
    <source>
        <dbReference type="Proteomes" id="UP001597058"/>
    </source>
</evidence>
<dbReference type="Proteomes" id="UP001597058">
    <property type="component" value="Unassembled WGS sequence"/>
</dbReference>
<gene>
    <name evidence="4" type="ORF">ACFQ5X_25740</name>
</gene>
<feature type="compositionally biased region" description="Basic and acidic residues" evidence="1">
    <location>
        <begin position="41"/>
        <end position="105"/>
    </location>
</feature>
<dbReference type="Gene3D" id="3.10.450.40">
    <property type="match status" value="1"/>
</dbReference>
<dbReference type="InterPro" id="IPR025711">
    <property type="entry name" value="PepSY"/>
</dbReference>
<reference evidence="5" key="1">
    <citation type="journal article" date="2019" name="Int. J. Syst. Evol. Microbiol.">
        <title>The Global Catalogue of Microorganisms (GCM) 10K type strain sequencing project: providing services to taxonomists for standard genome sequencing and annotation.</title>
        <authorList>
            <consortium name="The Broad Institute Genomics Platform"/>
            <consortium name="The Broad Institute Genome Sequencing Center for Infectious Disease"/>
            <person name="Wu L."/>
            <person name="Ma J."/>
        </authorList>
    </citation>
    <scope>NUCLEOTIDE SEQUENCE [LARGE SCALE GENOMIC DNA]</scope>
    <source>
        <strain evidence="5">CGMCC 4.7020</strain>
    </source>
</reference>
<feature type="chain" id="PRO_5045536554" evidence="2">
    <location>
        <begin position="26"/>
        <end position="184"/>
    </location>
</feature>
<evidence type="ECO:0000313" key="4">
    <source>
        <dbReference type="EMBL" id="MFD1309248.1"/>
    </source>
</evidence>
<feature type="region of interest" description="Disordered" evidence="1">
    <location>
        <begin position="29"/>
        <end position="105"/>
    </location>
</feature>
<feature type="signal peptide" evidence="2">
    <location>
        <begin position="1"/>
        <end position="25"/>
    </location>
</feature>
<name>A0ABW3XIJ5_9ACTN</name>
<proteinExistence type="predicted"/>
<dbReference type="EMBL" id="JBHTMM010000035">
    <property type="protein sequence ID" value="MFD1309248.1"/>
    <property type="molecule type" value="Genomic_DNA"/>
</dbReference>
<keyword evidence="2" id="KW-0732">Signal</keyword>
<dbReference type="RefSeq" id="WP_329527425.1">
    <property type="nucleotide sequence ID" value="NZ_JBHTMM010000035.1"/>
</dbReference>